<dbReference type="EMBL" id="CAJHUC010001605">
    <property type="protein sequence ID" value="CAD7701678.1"/>
    <property type="molecule type" value="Genomic_DNA"/>
</dbReference>
<evidence type="ECO:0000313" key="3">
    <source>
        <dbReference type="EMBL" id="CAD7701678.1"/>
    </source>
</evidence>
<dbReference type="PANTHER" id="PTHR13748:SF31">
    <property type="entry name" value="ZINC-REGULATED GTPASE METALLOPROTEIN ACTIVATOR 1A-RELATED"/>
    <property type="match status" value="1"/>
</dbReference>
<reference evidence="3" key="1">
    <citation type="submission" date="2020-12" db="EMBL/GenBank/DDBJ databases">
        <authorList>
            <person name="Iha C."/>
        </authorList>
    </citation>
    <scope>NUCLEOTIDE SEQUENCE</scope>
</reference>
<dbReference type="PANTHER" id="PTHR13748">
    <property type="entry name" value="COBW-RELATED"/>
    <property type="match status" value="1"/>
</dbReference>
<proteinExistence type="predicted"/>
<dbReference type="GO" id="GO:0005737">
    <property type="term" value="C:cytoplasm"/>
    <property type="evidence" value="ECO:0007669"/>
    <property type="project" value="TreeGrafter"/>
</dbReference>
<comment type="caution">
    <text evidence="3">The sequence shown here is derived from an EMBL/GenBank/DDBJ whole genome shotgun (WGS) entry which is preliminary data.</text>
</comment>
<feature type="compositionally biased region" description="Acidic residues" evidence="1">
    <location>
        <begin position="11"/>
        <end position="21"/>
    </location>
</feature>
<feature type="compositionally biased region" description="Basic and acidic residues" evidence="1">
    <location>
        <begin position="1"/>
        <end position="10"/>
    </location>
</feature>
<dbReference type="Pfam" id="PF02492">
    <property type="entry name" value="cobW"/>
    <property type="match status" value="1"/>
</dbReference>
<dbReference type="Proteomes" id="UP000708148">
    <property type="component" value="Unassembled WGS sequence"/>
</dbReference>
<feature type="domain" description="CobW/HypB/UreG nucleotide-binding" evidence="2">
    <location>
        <begin position="70"/>
        <end position="121"/>
    </location>
</feature>
<dbReference type="AlphaFoldDB" id="A0A8S1J704"/>
<dbReference type="OrthoDB" id="258627at2759"/>
<organism evidence="3 4">
    <name type="scientific">Ostreobium quekettii</name>
    <dbReference type="NCBI Taxonomy" id="121088"/>
    <lineage>
        <taxon>Eukaryota</taxon>
        <taxon>Viridiplantae</taxon>
        <taxon>Chlorophyta</taxon>
        <taxon>core chlorophytes</taxon>
        <taxon>Ulvophyceae</taxon>
        <taxon>TCBD clade</taxon>
        <taxon>Bryopsidales</taxon>
        <taxon>Ostreobineae</taxon>
        <taxon>Ostreobiaceae</taxon>
        <taxon>Ostreobium</taxon>
    </lineage>
</organism>
<sequence length="198" mass="20601">MLASDPRAEVEDIDDDDDDDAAPQLVPLAPSSLGDDRGAGASVEGEATGIDAIQANRNGQRPPADNEPVPVTLVTGWLGAGKTTLVNYILTSKEVSRVAVIVNEFGDSASIEHALLQGPEVGSSIASASIAAGALSSSCPHEQSVPPHIRATIHSTGLPEIASIGSTVFSVVCSMRLQHWCIPVWRGHLKGFRYSALG</sequence>
<keyword evidence="4" id="KW-1185">Reference proteome</keyword>
<evidence type="ECO:0000256" key="1">
    <source>
        <dbReference type="SAM" id="MobiDB-lite"/>
    </source>
</evidence>
<dbReference type="InterPro" id="IPR051316">
    <property type="entry name" value="Zinc-reg_GTPase_activator"/>
</dbReference>
<dbReference type="InterPro" id="IPR003495">
    <property type="entry name" value="CobW/HypB/UreG_nucleotide-bd"/>
</dbReference>
<dbReference type="Gene3D" id="3.40.50.300">
    <property type="entry name" value="P-loop containing nucleotide triphosphate hydrolases"/>
    <property type="match status" value="1"/>
</dbReference>
<accession>A0A8S1J704</accession>
<gene>
    <name evidence="3" type="ORF">OSTQU699_LOCUS7035</name>
</gene>
<evidence type="ECO:0000313" key="4">
    <source>
        <dbReference type="Proteomes" id="UP000708148"/>
    </source>
</evidence>
<evidence type="ECO:0000259" key="2">
    <source>
        <dbReference type="Pfam" id="PF02492"/>
    </source>
</evidence>
<dbReference type="InterPro" id="IPR027417">
    <property type="entry name" value="P-loop_NTPase"/>
</dbReference>
<name>A0A8S1J704_9CHLO</name>
<protein>
    <recommendedName>
        <fullName evidence="2">CobW/HypB/UreG nucleotide-binding domain-containing protein</fullName>
    </recommendedName>
</protein>
<feature type="region of interest" description="Disordered" evidence="1">
    <location>
        <begin position="1"/>
        <end position="48"/>
    </location>
</feature>
<dbReference type="SUPFAM" id="SSF52540">
    <property type="entry name" value="P-loop containing nucleoside triphosphate hydrolases"/>
    <property type="match status" value="1"/>
</dbReference>